<evidence type="ECO:0000259" key="2">
    <source>
        <dbReference type="PROSITE" id="PS50888"/>
    </source>
</evidence>
<feature type="region of interest" description="Disordered" evidence="1">
    <location>
        <begin position="28"/>
        <end position="54"/>
    </location>
</feature>
<dbReference type="PROSITE" id="PS50888">
    <property type="entry name" value="BHLH"/>
    <property type="match status" value="1"/>
</dbReference>
<reference evidence="3" key="1">
    <citation type="submission" date="2020-10" db="EMBL/GenBank/DDBJ databases">
        <authorList>
            <person name="Roach M.J.R."/>
        </authorList>
    </citation>
    <scope>NUCLEOTIDE SEQUENCE</scope>
    <source>
        <strain evidence="3">CBS 1945</strain>
    </source>
</reference>
<dbReference type="GO" id="GO:0046983">
    <property type="term" value="F:protein dimerization activity"/>
    <property type="evidence" value="ECO:0007669"/>
    <property type="project" value="InterPro"/>
</dbReference>
<dbReference type="GeneID" id="62194770"/>
<dbReference type="OrthoDB" id="690068at2759"/>
<dbReference type="KEGG" id="bnn:FOA43_001369"/>
<evidence type="ECO:0000313" key="3">
    <source>
        <dbReference type="EMBL" id="QPG74049.1"/>
    </source>
</evidence>
<proteinExistence type="predicted"/>
<dbReference type="Pfam" id="PF00010">
    <property type="entry name" value="HLH"/>
    <property type="match status" value="1"/>
</dbReference>
<protein>
    <recommendedName>
        <fullName evidence="2">BHLH domain-containing protein</fullName>
    </recommendedName>
</protein>
<organism evidence="3 4">
    <name type="scientific">Eeniella nana</name>
    <name type="common">Yeast</name>
    <name type="synonym">Brettanomyces nanus</name>
    <dbReference type="NCBI Taxonomy" id="13502"/>
    <lineage>
        <taxon>Eukaryota</taxon>
        <taxon>Fungi</taxon>
        <taxon>Dikarya</taxon>
        <taxon>Ascomycota</taxon>
        <taxon>Saccharomycotina</taxon>
        <taxon>Pichiomycetes</taxon>
        <taxon>Pichiales</taxon>
        <taxon>Pichiaceae</taxon>
        <taxon>Brettanomyces</taxon>
    </lineage>
</organism>
<dbReference type="PANTHER" id="PTHR46266">
    <property type="entry name" value="TRANSCRIPTION FACTOR TT8"/>
    <property type="match status" value="1"/>
</dbReference>
<feature type="compositionally biased region" description="Polar residues" evidence="1">
    <location>
        <begin position="315"/>
        <end position="331"/>
    </location>
</feature>
<keyword evidence="4" id="KW-1185">Reference proteome</keyword>
<feature type="compositionally biased region" description="Polar residues" evidence="1">
    <location>
        <begin position="43"/>
        <end position="54"/>
    </location>
</feature>
<dbReference type="AlphaFoldDB" id="A0A875S2J6"/>
<feature type="compositionally biased region" description="Low complexity" evidence="1">
    <location>
        <begin position="29"/>
        <end position="42"/>
    </location>
</feature>
<dbReference type="SMART" id="SM00353">
    <property type="entry name" value="HLH"/>
    <property type="match status" value="1"/>
</dbReference>
<dbReference type="Gene3D" id="4.10.280.10">
    <property type="entry name" value="Helix-loop-helix DNA-binding domain"/>
    <property type="match status" value="1"/>
</dbReference>
<feature type="compositionally biased region" description="Basic and acidic residues" evidence="1">
    <location>
        <begin position="280"/>
        <end position="314"/>
    </location>
</feature>
<dbReference type="RefSeq" id="XP_038777614.1">
    <property type="nucleotide sequence ID" value="XM_038921686.1"/>
</dbReference>
<dbReference type="SUPFAM" id="SSF47459">
    <property type="entry name" value="HLH, helix-loop-helix DNA-binding domain"/>
    <property type="match status" value="1"/>
</dbReference>
<dbReference type="InterPro" id="IPR036638">
    <property type="entry name" value="HLH_DNA-bd_sf"/>
</dbReference>
<dbReference type="PANTHER" id="PTHR46266:SF4">
    <property type="entry name" value="TRANSCRIPTION FACTOR TT8"/>
    <property type="match status" value="1"/>
</dbReference>
<evidence type="ECO:0000313" key="4">
    <source>
        <dbReference type="Proteomes" id="UP000662931"/>
    </source>
</evidence>
<gene>
    <name evidence="3" type="ORF">FOA43_001369</name>
</gene>
<feature type="domain" description="BHLH" evidence="2">
    <location>
        <begin position="131"/>
        <end position="196"/>
    </location>
</feature>
<accession>A0A875S2J6</accession>
<evidence type="ECO:0000256" key="1">
    <source>
        <dbReference type="SAM" id="MobiDB-lite"/>
    </source>
</evidence>
<sequence>MPDLDKHKGLCAILPPPPIFKPTFIQMQSNSSERSPRLSPRSTGPSVSPSGIPSMTLNSNYLTSSFVSNEEYNNIFIRDSPSISPMIYHIDPPASNVSIPLIASNNRNHTRKKRRSSQVSTKVATEKKHKKLKTQHSLIEKKRRIKMNREFEALKFMVPACRLNILNGLCENSFEDLNMIHKLTILQSTVEYIKYLHLMIKLLKLQMLTPAETRSLFKRWFERNESLNFVDFDLDLQNYRNIDHEFHFKKLFLEIWRNDGEVPSDRIDLISQEIISIMKGNDHNPDSDASKKSKEERKYDAEREEENNMQRNGDDSMNSNAPLTLPTSPPQTIHSPRDYLFNERSNFSSFSSIRSAHRVETFTPQISFERGTRSDQEALLPSFELPLPAIISSSEFPQSLNSSVSSPLVSESCQMHAISSPMKSFFEEIHEVEPTRPSGQAMQAATTVSANSPASTTVAVASGLSVSLKERDGRFSIKSLLN</sequence>
<feature type="region of interest" description="Disordered" evidence="1">
    <location>
        <begin position="279"/>
        <end position="331"/>
    </location>
</feature>
<dbReference type="Proteomes" id="UP000662931">
    <property type="component" value="Chromosome 1"/>
</dbReference>
<dbReference type="EMBL" id="CP064812">
    <property type="protein sequence ID" value="QPG74049.1"/>
    <property type="molecule type" value="Genomic_DNA"/>
</dbReference>
<name>A0A875S2J6_EENNA</name>
<dbReference type="InterPro" id="IPR011598">
    <property type="entry name" value="bHLH_dom"/>
</dbReference>